<dbReference type="Pfam" id="PF02518">
    <property type="entry name" value="HATPase_c"/>
    <property type="match status" value="1"/>
</dbReference>
<dbReference type="Pfam" id="PF07730">
    <property type="entry name" value="HisKA_3"/>
    <property type="match status" value="1"/>
</dbReference>
<dbReference type="EMBL" id="JACXZA010000001">
    <property type="protein sequence ID" value="MBD3917395.1"/>
    <property type="molecule type" value="Genomic_DNA"/>
</dbReference>
<dbReference type="GO" id="GO:0016301">
    <property type="term" value="F:kinase activity"/>
    <property type="evidence" value="ECO:0007669"/>
    <property type="project" value="UniProtKB-KW"/>
</dbReference>
<evidence type="ECO:0000256" key="4">
    <source>
        <dbReference type="ARBA" id="ARBA00022741"/>
    </source>
</evidence>
<dbReference type="InterPro" id="IPR003594">
    <property type="entry name" value="HATPase_dom"/>
</dbReference>
<keyword evidence="4" id="KW-0547">Nucleotide-binding</keyword>
<evidence type="ECO:0000256" key="6">
    <source>
        <dbReference type="ARBA" id="ARBA00022840"/>
    </source>
</evidence>
<dbReference type="CDD" id="cd16917">
    <property type="entry name" value="HATPase_UhpB-NarQ-NarX-like"/>
    <property type="match status" value="1"/>
</dbReference>
<feature type="transmembrane region" description="Helical" evidence="8">
    <location>
        <begin position="64"/>
        <end position="93"/>
    </location>
</feature>
<proteinExistence type="predicted"/>
<dbReference type="Gene3D" id="1.20.5.1930">
    <property type="match status" value="1"/>
</dbReference>
<evidence type="ECO:0000256" key="8">
    <source>
        <dbReference type="SAM" id="Phobius"/>
    </source>
</evidence>
<dbReference type="InterPro" id="IPR011712">
    <property type="entry name" value="Sig_transdc_His_kin_sub3_dim/P"/>
</dbReference>
<dbReference type="InterPro" id="IPR056374">
    <property type="entry name" value="DesK/YvfT_N"/>
</dbReference>
<dbReference type="InterPro" id="IPR050482">
    <property type="entry name" value="Sensor_HK_TwoCompSys"/>
</dbReference>
<dbReference type="PROSITE" id="PS50109">
    <property type="entry name" value="HIS_KIN"/>
    <property type="match status" value="1"/>
</dbReference>
<evidence type="ECO:0000256" key="7">
    <source>
        <dbReference type="ARBA" id="ARBA00023012"/>
    </source>
</evidence>
<name>A0ABR8MP68_9BACL</name>
<keyword evidence="8" id="KW-0472">Membrane</keyword>
<feature type="transmembrane region" description="Helical" evidence="8">
    <location>
        <begin position="105"/>
        <end position="124"/>
    </location>
</feature>
<protein>
    <recommendedName>
        <fullName evidence="2">histidine kinase</fullName>
        <ecNumber evidence="2">2.7.13.3</ecNumber>
    </recommendedName>
</protein>
<evidence type="ECO:0000259" key="9">
    <source>
        <dbReference type="PROSITE" id="PS50109"/>
    </source>
</evidence>
<dbReference type="InterPro" id="IPR036890">
    <property type="entry name" value="HATPase_C_sf"/>
</dbReference>
<keyword evidence="3" id="KW-0808">Transferase</keyword>
<keyword evidence="8" id="KW-0812">Transmembrane</keyword>
<dbReference type="PANTHER" id="PTHR24421">
    <property type="entry name" value="NITRATE/NITRITE SENSOR PROTEIN NARX-RELATED"/>
    <property type="match status" value="1"/>
</dbReference>
<keyword evidence="6" id="KW-0067">ATP-binding</keyword>
<evidence type="ECO:0000256" key="5">
    <source>
        <dbReference type="ARBA" id="ARBA00022777"/>
    </source>
</evidence>
<dbReference type="RefSeq" id="WP_191202746.1">
    <property type="nucleotide sequence ID" value="NZ_JACXZA010000001.1"/>
</dbReference>
<evidence type="ECO:0000313" key="11">
    <source>
        <dbReference type="Proteomes" id="UP000609346"/>
    </source>
</evidence>
<feature type="transmembrane region" description="Helical" evidence="8">
    <location>
        <begin position="130"/>
        <end position="149"/>
    </location>
</feature>
<keyword evidence="8" id="KW-1133">Transmembrane helix</keyword>
<dbReference type="Gene3D" id="3.30.565.10">
    <property type="entry name" value="Histidine kinase-like ATPase, C-terminal domain"/>
    <property type="match status" value="1"/>
</dbReference>
<dbReference type="Proteomes" id="UP000609346">
    <property type="component" value="Unassembled WGS sequence"/>
</dbReference>
<keyword evidence="11" id="KW-1185">Reference proteome</keyword>
<comment type="catalytic activity">
    <reaction evidence="1">
        <text>ATP + protein L-histidine = ADP + protein N-phospho-L-histidine.</text>
        <dbReference type="EC" id="2.7.13.3"/>
    </reaction>
</comment>
<organism evidence="10 11">
    <name type="scientific">Paenibacillus terricola</name>
    <dbReference type="NCBI Taxonomy" id="2763503"/>
    <lineage>
        <taxon>Bacteria</taxon>
        <taxon>Bacillati</taxon>
        <taxon>Bacillota</taxon>
        <taxon>Bacilli</taxon>
        <taxon>Bacillales</taxon>
        <taxon>Paenibacillaceae</taxon>
        <taxon>Paenibacillus</taxon>
    </lineage>
</organism>
<evidence type="ECO:0000313" key="10">
    <source>
        <dbReference type="EMBL" id="MBD3917395.1"/>
    </source>
</evidence>
<gene>
    <name evidence="10" type="ORF">H8B09_01410</name>
</gene>
<accession>A0ABR8MP68</accession>
<reference evidence="10 11" key="1">
    <citation type="submission" date="2020-09" db="EMBL/GenBank/DDBJ databases">
        <title>Paenibacillus sp. strain PR3 16S rRNA gene Genome sequencing and assembly.</title>
        <authorList>
            <person name="Kim J."/>
        </authorList>
    </citation>
    <scope>NUCLEOTIDE SEQUENCE [LARGE SCALE GENOMIC DNA]</scope>
    <source>
        <strain evidence="10 11">PR3</strain>
    </source>
</reference>
<feature type="transmembrane region" description="Helical" evidence="8">
    <location>
        <begin position="38"/>
        <end position="58"/>
    </location>
</feature>
<feature type="domain" description="Histidine kinase" evidence="9">
    <location>
        <begin position="186"/>
        <end position="369"/>
    </location>
</feature>
<dbReference type="PANTHER" id="PTHR24421:SF63">
    <property type="entry name" value="SENSOR HISTIDINE KINASE DESK"/>
    <property type="match status" value="1"/>
</dbReference>
<evidence type="ECO:0000256" key="3">
    <source>
        <dbReference type="ARBA" id="ARBA00022679"/>
    </source>
</evidence>
<dbReference type="InterPro" id="IPR005467">
    <property type="entry name" value="His_kinase_dom"/>
</dbReference>
<dbReference type="SUPFAM" id="SSF55874">
    <property type="entry name" value="ATPase domain of HSP90 chaperone/DNA topoisomerase II/histidine kinase"/>
    <property type="match status" value="1"/>
</dbReference>
<feature type="transmembrane region" description="Helical" evidence="8">
    <location>
        <begin position="12"/>
        <end position="31"/>
    </location>
</feature>
<dbReference type="SMART" id="SM00387">
    <property type="entry name" value="HATPase_c"/>
    <property type="match status" value="1"/>
</dbReference>
<dbReference type="EC" id="2.7.13.3" evidence="2"/>
<sequence>MLNWRSNLYKTTGLNPFIWAILFILPFYYIFRTSTRAHTAVGIGLILLFFISYVLVFITKGWKVYIWSGLQIAISIAMTVLFGFVYFSLLLTFVIGNIVSKKGFITLYVIHLTITIIIIDYAIIIKNPVVISQLPFVMICLIMVILLPISNYNRNKNEQLQGQLNDANKRISELVKLEERQRIARDLHDTLGQKLSLIGLKSDLALKLMNKDSAQSMVEMKEVRQTARNALKEVRQIVTQMRGARLTEEIARIQQMLRTARIELIVEGDLEPKCLSLMNENVLCMCLKEAVTNVVKHSEASVCTITIKPDRLALVVIVEDNGIGMSQQATYSNGSGLIGMKERLEFINGSLELSEGPGTALVITIPNTQPREKA</sequence>
<evidence type="ECO:0000256" key="2">
    <source>
        <dbReference type="ARBA" id="ARBA00012438"/>
    </source>
</evidence>
<keyword evidence="7" id="KW-0902">Two-component regulatory system</keyword>
<keyword evidence="5 10" id="KW-0418">Kinase</keyword>
<comment type="caution">
    <text evidence="10">The sequence shown here is derived from an EMBL/GenBank/DDBJ whole genome shotgun (WGS) entry which is preliminary data.</text>
</comment>
<evidence type="ECO:0000256" key="1">
    <source>
        <dbReference type="ARBA" id="ARBA00000085"/>
    </source>
</evidence>
<dbReference type="Pfam" id="PF23540">
    <property type="entry name" value="DesK_N"/>
    <property type="match status" value="1"/>
</dbReference>